<dbReference type="GO" id="GO:0006508">
    <property type="term" value="P:proteolysis"/>
    <property type="evidence" value="ECO:0007669"/>
    <property type="project" value="UniProtKB-KW"/>
</dbReference>
<evidence type="ECO:0000259" key="6">
    <source>
        <dbReference type="PROSITE" id="PS50600"/>
    </source>
</evidence>
<dbReference type="PANTHER" id="PTHR46915:SF2">
    <property type="entry name" value="UBIQUITIN-LIKE PROTEASE 4"/>
    <property type="match status" value="1"/>
</dbReference>
<evidence type="ECO:0000256" key="4">
    <source>
        <dbReference type="ARBA" id="ARBA00022807"/>
    </source>
</evidence>
<evidence type="ECO:0000313" key="7">
    <source>
        <dbReference type="EMBL" id="KAK9188937.1"/>
    </source>
</evidence>
<dbReference type="EMBL" id="JBCGBO010000007">
    <property type="protein sequence ID" value="KAK9188937.1"/>
    <property type="molecule type" value="Genomic_DNA"/>
</dbReference>
<dbReference type="Gene3D" id="3.30.310.130">
    <property type="entry name" value="Ubiquitin-related"/>
    <property type="match status" value="1"/>
</dbReference>
<dbReference type="PROSITE" id="PS50600">
    <property type="entry name" value="ULP_PROTEASE"/>
    <property type="match status" value="1"/>
</dbReference>
<keyword evidence="8" id="KW-1185">Reference proteome</keyword>
<comment type="caution">
    <text evidence="7">The sequence shown here is derived from an EMBL/GenBank/DDBJ whole genome shotgun (WGS) entry which is preliminary data.</text>
</comment>
<evidence type="ECO:0000256" key="3">
    <source>
        <dbReference type="ARBA" id="ARBA00022801"/>
    </source>
</evidence>
<dbReference type="Pfam" id="PF02902">
    <property type="entry name" value="Peptidase_C48"/>
    <property type="match status" value="1"/>
</dbReference>
<dbReference type="AlphaFoldDB" id="A0AAP0LZW9"/>
<comment type="similarity">
    <text evidence="1">Belongs to the peptidase C48 family.</text>
</comment>
<dbReference type="PANTHER" id="PTHR46915">
    <property type="entry name" value="UBIQUITIN-LIKE PROTEASE 4-RELATED"/>
    <property type="match status" value="1"/>
</dbReference>
<feature type="region of interest" description="Disordered" evidence="5">
    <location>
        <begin position="202"/>
        <end position="257"/>
    </location>
</feature>
<evidence type="ECO:0000256" key="2">
    <source>
        <dbReference type="ARBA" id="ARBA00022670"/>
    </source>
</evidence>
<accession>A0AAP0LZW9</accession>
<name>A0AAP0LZW9_9ROSI</name>
<keyword evidence="2" id="KW-0645">Protease</keyword>
<proteinExistence type="inferred from homology"/>
<feature type="region of interest" description="Disordered" evidence="5">
    <location>
        <begin position="31"/>
        <end position="63"/>
    </location>
</feature>
<feature type="region of interest" description="Disordered" evidence="5">
    <location>
        <begin position="128"/>
        <end position="165"/>
    </location>
</feature>
<gene>
    <name evidence="7" type="ORF">WN944_020342</name>
</gene>
<feature type="compositionally biased region" description="Polar residues" evidence="5">
    <location>
        <begin position="244"/>
        <end position="257"/>
    </location>
</feature>
<dbReference type="GO" id="GO:0016926">
    <property type="term" value="P:protein desumoylation"/>
    <property type="evidence" value="ECO:0007669"/>
    <property type="project" value="UniProtKB-ARBA"/>
</dbReference>
<feature type="domain" description="Ubiquitin-like protease family profile" evidence="6">
    <location>
        <begin position="370"/>
        <end position="563"/>
    </location>
</feature>
<reference evidence="7 8" key="1">
    <citation type="submission" date="2024-05" db="EMBL/GenBank/DDBJ databases">
        <title>Haplotype-resolved chromosome-level genome assembly of Huyou (Citrus changshanensis).</title>
        <authorList>
            <person name="Miao C."/>
            <person name="Chen W."/>
            <person name="Wu Y."/>
            <person name="Wang L."/>
            <person name="Zhao S."/>
            <person name="Grierson D."/>
            <person name="Xu C."/>
            <person name="Chen K."/>
        </authorList>
    </citation>
    <scope>NUCLEOTIDE SEQUENCE [LARGE SCALE GENOMIC DNA]</scope>
    <source>
        <strain evidence="7">01-14</strain>
        <tissue evidence="7">Leaf</tissue>
    </source>
</reference>
<dbReference type="Proteomes" id="UP001428341">
    <property type="component" value="Unassembled WGS sequence"/>
</dbReference>
<protein>
    <recommendedName>
        <fullName evidence="6">Ubiquitin-like protease family profile domain-containing protein</fullName>
    </recommendedName>
</protein>
<evidence type="ECO:0000256" key="1">
    <source>
        <dbReference type="ARBA" id="ARBA00005234"/>
    </source>
</evidence>
<dbReference type="SUPFAM" id="SSF54001">
    <property type="entry name" value="Cysteine proteinases"/>
    <property type="match status" value="1"/>
</dbReference>
<dbReference type="InterPro" id="IPR038765">
    <property type="entry name" value="Papain-like_cys_pep_sf"/>
</dbReference>
<evidence type="ECO:0000256" key="5">
    <source>
        <dbReference type="SAM" id="MobiDB-lite"/>
    </source>
</evidence>
<dbReference type="Gene3D" id="1.10.418.20">
    <property type="match status" value="1"/>
</dbReference>
<sequence length="625" mass="71642">MEEQAENRNKRKLNIDWEEVLPGRNDDVPAELIVKKSGPPTPAQKSVPMSDDPGSGEELDRQIPDQELGVRIARMKDTYSKVRHCLPDKGKKILATVTRLEKECERRRLAGAVPVCLDIDGCDKLTQSPSSGVRTWASAKSRPRGDASDCFTQRTPSPQIQSKSSFTSVFREKMEENRDCREANAFDKELSILAHCDRRKMRSDGDLSQRGRQNVRSSSRKWPFHKGDKSFNSNGSQKDRASLTCPSHQSGENSSSCLPKKLASFSVDMTHFFYLIVSCLMKESFEVLPSKNPRLRKISDLVADFHAAMKKSKQEQNLVLLDEDESPVEDASEESEGSLHIETTEQADEFAECMIDAKIYYPSRVDPESVEICYTDINHLAPAAYLTSPIMNFYIRYLQLQASPTNRAIRDCHFFNTYFYSKLKEAVSHKGGDKDSFFIKFRRWWKGVNIFQKSYVLIPIHEDVHWSLVIICIPDKEDESGPIILHLDSLKLHCSLSIFSNIRSFLKEEWNYLKQEVSPSDLPIAERIWQHLPRRIDDRIIPVPQQKNDYDCGLFVLFFMERFMEEAPERLKKKDLAMFGKRWFRPEEASGLRIKIRNLLKKQFQISSAECCNSKSLTSPGGCSP</sequence>
<evidence type="ECO:0000313" key="8">
    <source>
        <dbReference type="Proteomes" id="UP001428341"/>
    </source>
</evidence>
<organism evidence="7 8">
    <name type="scientific">Citrus x changshan-huyou</name>
    <dbReference type="NCBI Taxonomy" id="2935761"/>
    <lineage>
        <taxon>Eukaryota</taxon>
        <taxon>Viridiplantae</taxon>
        <taxon>Streptophyta</taxon>
        <taxon>Embryophyta</taxon>
        <taxon>Tracheophyta</taxon>
        <taxon>Spermatophyta</taxon>
        <taxon>Magnoliopsida</taxon>
        <taxon>eudicotyledons</taxon>
        <taxon>Gunneridae</taxon>
        <taxon>Pentapetalae</taxon>
        <taxon>rosids</taxon>
        <taxon>malvids</taxon>
        <taxon>Sapindales</taxon>
        <taxon>Rutaceae</taxon>
        <taxon>Aurantioideae</taxon>
        <taxon>Citrus</taxon>
    </lineage>
</organism>
<keyword evidence="3" id="KW-0378">Hydrolase</keyword>
<dbReference type="InterPro" id="IPR003653">
    <property type="entry name" value="Peptidase_C48_C"/>
</dbReference>
<feature type="compositionally biased region" description="Polar residues" evidence="5">
    <location>
        <begin position="150"/>
        <end position="165"/>
    </location>
</feature>
<keyword evidence="4" id="KW-0788">Thiol protease</keyword>
<dbReference type="GO" id="GO:0008234">
    <property type="term" value="F:cysteine-type peptidase activity"/>
    <property type="evidence" value="ECO:0007669"/>
    <property type="project" value="UniProtKB-KW"/>
</dbReference>